<evidence type="ECO:0000259" key="5">
    <source>
        <dbReference type="Pfam" id="PF00394"/>
    </source>
</evidence>
<feature type="domain" description="Plastocyanin-like" evidence="5">
    <location>
        <begin position="68"/>
        <end position="184"/>
    </location>
</feature>
<keyword evidence="3" id="KW-0560">Oxidoreductase</keyword>
<keyword evidence="8" id="KW-1185">Reference proteome</keyword>
<feature type="domain" description="Plastocyanin-like" evidence="6">
    <location>
        <begin position="338"/>
        <end position="383"/>
    </location>
</feature>
<dbReference type="GO" id="GO:0016491">
    <property type="term" value="F:oxidoreductase activity"/>
    <property type="evidence" value="ECO:0007669"/>
    <property type="project" value="UniProtKB-KW"/>
</dbReference>
<dbReference type="GO" id="GO:0005886">
    <property type="term" value="C:plasma membrane"/>
    <property type="evidence" value="ECO:0007669"/>
    <property type="project" value="TreeGrafter"/>
</dbReference>
<dbReference type="CDD" id="cd13884">
    <property type="entry name" value="CuRO_2_tcLCC_insect_like"/>
    <property type="match status" value="1"/>
</dbReference>
<gene>
    <name evidence="7" type="primary">LCC3</name>
    <name evidence="7" type="ORF">Anas_06550</name>
</gene>
<dbReference type="Proteomes" id="UP000326759">
    <property type="component" value="Unassembled WGS sequence"/>
</dbReference>
<dbReference type="InterPro" id="IPR008972">
    <property type="entry name" value="Cupredoxin"/>
</dbReference>
<keyword evidence="2" id="KW-0479">Metal-binding</keyword>
<organism evidence="7 8">
    <name type="scientific">Armadillidium nasatum</name>
    <dbReference type="NCBI Taxonomy" id="96803"/>
    <lineage>
        <taxon>Eukaryota</taxon>
        <taxon>Metazoa</taxon>
        <taxon>Ecdysozoa</taxon>
        <taxon>Arthropoda</taxon>
        <taxon>Crustacea</taxon>
        <taxon>Multicrustacea</taxon>
        <taxon>Malacostraca</taxon>
        <taxon>Eumalacostraca</taxon>
        <taxon>Peracarida</taxon>
        <taxon>Isopoda</taxon>
        <taxon>Oniscidea</taxon>
        <taxon>Crinocheta</taxon>
        <taxon>Armadillidiidae</taxon>
        <taxon>Armadillidium</taxon>
    </lineage>
</organism>
<dbReference type="InterPro" id="IPR045087">
    <property type="entry name" value="Cu-oxidase_fam"/>
</dbReference>
<keyword evidence="4" id="KW-0186">Copper</keyword>
<evidence type="ECO:0000313" key="7">
    <source>
        <dbReference type="EMBL" id="KAB7499124.1"/>
    </source>
</evidence>
<evidence type="ECO:0000256" key="3">
    <source>
        <dbReference type="ARBA" id="ARBA00023002"/>
    </source>
</evidence>
<evidence type="ECO:0000256" key="1">
    <source>
        <dbReference type="ARBA" id="ARBA00010609"/>
    </source>
</evidence>
<dbReference type="GO" id="GO:0006826">
    <property type="term" value="P:iron ion transport"/>
    <property type="evidence" value="ECO:0007669"/>
    <property type="project" value="TreeGrafter"/>
</dbReference>
<reference evidence="7 8" key="1">
    <citation type="journal article" date="2019" name="PLoS Biol.">
        <title>Sex chromosomes control vertical transmission of feminizing Wolbachia symbionts in an isopod.</title>
        <authorList>
            <person name="Becking T."/>
            <person name="Chebbi M.A."/>
            <person name="Giraud I."/>
            <person name="Moumen B."/>
            <person name="Laverre T."/>
            <person name="Caubet Y."/>
            <person name="Peccoud J."/>
            <person name="Gilbert C."/>
            <person name="Cordaux R."/>
        </authorList>
    </citation>
    <scope>NUCLEOTIDE SEQUENCE [LARGE SCALE GENOMIC DNA]</scope>
    <source>
        <strain evidence="7">ANa2</strain>
        <tissue evidence="7">Whole body excluding digestive tract and cuticle</tissue>
    </source>
</reference>
<dbReference type="PANTHER" id="PTHR11709:SF394">
    <property type="entry name" value="FI03373P-RELATED"/>
    <property type="match status" value="1"/>
</dbReference>
<evidence type="ECO:0000259" key="6">
    <source>
        <dbReference type="Pfam" id="PF07731"/>
    </source>
</evidence>
<dbReference type="Pfam" id="PF07731">
    <property type="entry name" value="Cu-oxidase_2"/>
    <property type="match status" value="1"/>
</dbReference>
<dbReference type="SUPFAM" id="SSF49503">
    <property type="entry name" value="Cupredoxins"/>
    <property type="match status" value="2"/>
</dbReference>
<dbReference type="Gene3D" id="2.60.40.420">
    <property type="entry name" value="Cupredoxins - blue copper proteins"/>
    <property type="match status" value="2"/>
</dbReference>
<dbReference type="GO" id="GO:0005507">
    <property type="term" value="F:copper ion binding"/>
    <property type="evidence" value="ECO:0007669"/>
    <property type="project" value="InterPro"/>
</dbReference>
<comment type="caution">
    <text evidence="7">The sequence shown here is derived from an EMBL/GenBank/DDBJ whole genome shotgun (WGS) entry which is preliminary data.</text>
</comment>
<dbReference type="EMBL" id="SEYY01018660">
    <property type="protein sequence ID" value="KAB7499124.1"/>
    <property type="molecule type" value="Genomic_DNA"/>
</dbReference>
<name>A0A5N5SY34_9CRUS</name>
<evidence type="ECO:0000313" key="8">
    <source>
        <dbReference type="Proteomes" id="UP000326759"/>
    </source>
</evidence>
<accession>A0A5N5SY34</accession>
<dbReference type="InterPro" id="IPR011706">
    <property type="entry name" value="Cu-oxidase_C"/>
</dbReference>
<evidence type="ECO:0000256" key="4">
    <source>
        <dbReference type="ARBA" id="ARBA00023008"/>
    </source>
</evidence>
<proteinExistence type="inferred from homology"/>
<dbReference type="FunFam" id="2.60.40.420:FF:000045">
    <property type="entry name" value="Laccase 2"/>
    <property type="match status" value="1"/>
</dbReference>
<dbReference type="PANTHER" id="PTHR11709">
    <property type="entry name" value="MULTI-COPPER OXIDASE"/>
    <property type="match status" value="1"/>
</dbReference>
<dbReference type="AlphaFoldDB" id="A0A5N5SY34"/>
<dbReference type="InterPro" id="IPR001117">
    <property type="entry name" value="Cu-oxidase_2nd"/>
</dbReference>
<evidence type="ECO:0000256" key="2">
    <source>
        <dbReference type="ARBA" id="ARBA00022723"/>
    </source>
</evidence>
<sequence>MVNPMLPSVPLCPIPTLLTLFLPSLPELISGTPKLAFKEVNGVFGAMVVKMPKGFDPNEYLYDEDLQEHIVMINDWTHIFAEEKFYLHLMSDFTDFPKSILINGVGPLEGDSILSIPHPVNHKRFQVVKGTKYRFRVINAAFLNCPVTMTIDSHLMTVIASDGAPIQPYNVTSIVIHPGERWDFGHNDCVHDSIFQLAILDYVSHIGSYQHQERLPYTSKPQYSQRKPQGKQLNEVLKDCNSENVCLRNLDSTYDLPQSMKQKTADVTLFLEVERGVKNLESFKTDQDFEESETLLSSRYSYPTINGFVHRSPSTALIFKENFPSKCDLESGGKYFGNKCLHIIKIPLGSVTDVFLMDEGKDDLTSSFHLHGFRFYVLSEGRIKKKGDK</sequence>
<dbReference type="OrthoDB" id="2121828at2759"/>
<comment type="similarity">
    <text evidence="1">Belongs to the multicopper oxidase family.</text>
</comment>
<protein>
    <submittedName>
        <fullName evidence="7">Laccase-3</fullName>
    </submittedName>
</protein>
<dbReference type="Pfam" id="PF00394">
    <property type="entry name" value="Cu-oxidase"/>
    <property type="match status" value="1"/>
</dbReference>